<reference evidence="2" key="2">
    <citation type="submission" date="2020-09" db="EMBL/GenBank/DDBJ databases">
        <authorList>
            <person name="Sun Q."/>
            <person name="Zhou Y."/>
        </authorList>
    </citation>
    <scope>NUCLEOTIDE SEQUENCE</scope>
    <source>
        <strain evidence="2">CGMCC 1.15958</strain>
    </source>
</reference>
<evidence type="ECO:0000313" key="2">
    <source>
        <dbReference type="EMBL" id="GGD55280.1"/>
    </source>
</evidence>
<dbReference type="AlphaFoldDB" id="A0A916YPQ4"/>
<proteinExistence type="predicted"/>
<dbReference type="Proteomes" id="UP000609064">
    <property type="component" value="Unassembled WGS sequence"/>
</dbReference>
<keyword evidence="1" id="KW-0732">Signal</keyword>
<evidence type="ECO:0000256" key="1">
    <source>
        <dbReference type="SAM" id="SignalP"/>
    </source>
</evidence>
<dbReference type="SUPFAM" id="SSF50939">
    <property type="entry name" value="Sialidases"/>
    <property type="match status" value="1"/>
</dbReference>
<feature type="signal peptide" evidence="1">
    <location>
        <begin position="1"/>
        <end position="18"/>
    </location>
</feature>
<feature type="chain" id="PRO_5037272122" description="DUF4185 domain-containing protein" evidence="1">
    <location>
        <begin position="19"/>
        <end position="434"/>
    </location>
</feature>
<keyword evidence="3" id="KW-1185">Reference proteome</keyword>
<evidence type="ECO:0008006" key="4">
    <source>
        <dbReference type="Google" id="ProtNLM"/>
    </source>
</evidence>
<dbReference type="EMBL" id="BMKK01000003">
    <property type="protein sequence ID" value="GGD55280.1"/>
    <property type="molecule type" value="Genomic_DNA"/>
</dbReference>
<name>A0A916YPQ4_9BACT</name>
<evidence type="ECO:0000313" key="3">
    <source>
        <dbReference type="Proteomes" id="UP000609064"/>
    </source>
</evidence>
<protein>
    <recommendedName>
        <fullName evidence="4">DUF4185 domain-containing protein</fullName>
    </recommendedName>
</protein>
<gene>
    <name evidence="2" type="ORF">GCM10011514_19330</name>
</gene>
<sequence>MKKYFFTYLGLLTFILNACTSTEKTADFNPKFKLLPAEKIKFNSFVDCNMAEVWVGDTFRIFPGKYGEDPLWGYAKDLKYADGKNAEETFKSKSDNFHSPIMPKNVLPTEDGLHGAVWFETVYQDAKDKSGRTLYAVYHNENYPQTFPYDSLKNSGYRDSKKWPQGLTGEKSPAAVCRIGIMKSVNGGKSWENKGIFIEDLNARMILKPHNTSNTFAGGVGDPSAVASGDYLYLFYGEYGYPDVYDEATYDAKKEWTGQCISVARIALKDLDNPVGKAKRWDGKGFNAPHDGIGKPIASLQIPQENGGGAASSPTGGFHWGPSVSWNTYLNCWVMMMGKVVGKSWKGSQVFISFNKNPDFTEAMNSQEWTKPQLFFEKPGYILWYPSLQPLNTEEDIKARNTCLKLGKKARFFVKRIKPGDDEYASEHIVEFEK</sequence>
<accession>A0A916YPQ4</accession>
<dbReference type="RefSeq" id="WP_188765857.1">
    <property type="nucleotide sequence ID" value="NZ_BMKK01000003.1"/>
</dbReference>
<dbReference type="InterPro" id="IPR036278">
    <property type="entry name" value="Sialidase_sf"/>
</dbReference>
<reference evidence="2" key="1">
    <citation type="journal article" date="2014" name="Int. J. Syst. Evol. Microbiol.">
        <title>Complete genome sequence of Corynebacterium casei LMG S-19264T (=DSM 44701T), isolated from a smear-ripened cheese.</title>
        <authorList>
            <consortium name="US DOE Joint Genome Institute (JGI-PGF)"/>
            <person name="Walter F."/>
            <person name="Albersmeier A."/>
            <person name="Kalinowski J."/>
            <person name="Ruckert C."/>
        </authorList>
    </citation>
    <scope>NUCLEOTIDE SEQUENCE</scope>
    <source>
        <strain evidence="2">CGMCC 1.15958</strain>
    </source>
</reference>
<comment type="caution">
    <text evidence="2">The sequence shown here is derived from an EMBL/GenBank/DDBJ whole genome shotgun (WGS) entry which is preliminary data.</text>
</comment>
<organism evidence="2 3">
    <name type="scientific">Emticicia aquatilis</name>
    <dbReference type="NCBI Taxonomy" id="1537369"/>
    <lineage>
        <taxon>Bacteria</taxon>
        <taxon>Pseudomonadati</taxon>
        <taxon>Bacteroidota</taxon>
        <taxon>Cytophagia</taxon>
        <taxon>Cytophagales</taxon>
        <taxon>Leadbetterellaceae</taxon>
        <taxon>Emticicia</taxon>
    </lineage>
</organism>